<feature type="compositionally biased region" description="Acidic residues" evidence="1">
    <location>
        <begin position="122"/>
        <end position="138"/>
    </location>
</feature>
<dbReference type="EMBL" id="JAMZDY010000001">
    <property type="protein sequence ID" value="MCP2370522.1"/>
    <property type="molecule type" value="Genomic_DNA"/>
</dbReference>
<feature type="region of interest" description="Disordered" evidence="1">
    <location>
        <begin position="1"/>
        <end position="30"/>
    </location>
</feature>
<dbReference type="OrthoDB" id="5007610at2"/>
<evidence type="ECO:0000313" key="3">
    <source>
        <dbReference type="Proteomes" id="UP001139722"/>
    </source>
</evidence>
<feature type="compositionally biased region" description="Low complexity" evidence="1">
    <location>
        <begin position="9"/>
        <end position="23"/>
    </location>
</feature>
<keyword evidence="3" id="KW-1185">Reference proteome</keyword>
<comment type="caution">
    <text evidence="2">The sequence shown here is derived from an EMBL/GenBank/DDBJ whole genome shotgun (WGS) entry which is preliminary data.</text>
</comment>
<dbReference type="RefSeq" id="WP_156998338.1">
    <property type="nucleotide sequence ID" value="NZ_JAMZDY010000001.1"/>
</dbReference>
<proteinExistence type="predicted"/>
<gene>
    <name evidence="2" type="ORF">BJ978_001198</name>
</gene>
<dbReference type="Proteomes" id="UP001139722">
    <property type="component" value="Unassembled WGS sequence"/>
</dbReference>
<feature type="region of interest" description="Disordered" evidence="1">
    <location>
        <begin position="74"/>
        <end position="176"/>
    </location>
</feature>
<evidence type="ECO:0000256" key="1">
    <source>
        <dbReference type="SAM" id="MobiDB-lite"/>
    </source>
</evidence>
<feature type="region of interest" description="Disordered" evidence="1">
    <location>
        <begin position="233"/>
        <end position="273"/>
    </location>
</feature>
<feature type="compositionally biased region" description="Low complexity" evidence="1">
    <location>
        <begin position="243"/>
        <end position="260"/>
    </location>
</feature>
<reference evidence="2" key="1">
    <citation type="submission" date="2022-06" db="EMBL/GenBank/DDBJ databases">
        <title>Sequencing the genomes of 1000 actinobacteria strains.</title>
        <authorList>
            <person name="Klenk H.-P."/>
        </authorList>
    </citation>
    <scope>NUCLEOTIDE SEQUENCE</scope>
    <source>
        <strain evidence="2">DSM 22016</strain>
    </source>
</reference>
<dbReference type="AlphaFoldDB" id="A0A9X2GXN7"/>
<feature type="compositionally biased region" description="Basic and acidic residues" evidence="1">
    <location>
        <begin position="95"/>
        <end position="106"/>
    </location>
</feature>
<name>A0A9X2GXN7_9MICO</name>
<sequence>MSLRRGSTRARPSAASPNSSGSRRGPGRLAVGLGTVGVLALCSLGAAAGVHAAGGDEAAPASIIAKILGTYETDDGEIGTDASGVQPIPDGGSGDGRDDGSGRDPDPDAPATDAPATPEPTPGDDADPDDGDPDDATPEPDGTPSPDPDQGSPAPVDPSDPMSPEYNPYTTQGDPAYVTDAEKSAWLGREAVVRTCMADAGFEYLDWQWWLGGSPQPAGQSPDDAAAWSTALRGDGSTSGCRAAGQQAAADAEAAGTPLSAPVPPLPGPEVPTERENWLEFQSAVRSCMAEHGLAYRYWEYWNPAYDSSEGSAAMPEGLDDAGRAAWNLAAFGDADAVGGAPNDGGGCWATGLGASGYRTFE</sequence>
<evidence type="ECO:0000313" key="2">
    <source>
        <dbReference type="EMBL" id="MCP2370522.1"/>
    </source>
</evidence>
<feature type="compositionally biased region" description="Pro residues" evidence="1">
    <location>
        <begin position="261"/>
        <end position="270"/>
    </location>
</feature>
<protein>
    <submittedName>
        <fullName evidence="2">Uncharacterized protein</fullName>
    </submittedName>
</protein>
<organism evidence="2 3">
    <name type="scientific">Agromyces terreus</name>
    <dbReference type="NCBI Taxonomy" id="424795"/>
    <lineage>
        <taxon>Bacteria</taxon>
        <taxon>Bacillati</taxon>
        <taxon>Actinomycetota</taxon>
        <taxon>Actinomycetes</taxon>
        <taxon>Micrococcales</taxon>
        <taxon>Microbacteriaceae</taxon>
        <taxon>Agromyces</taxon>
    </lineage>
</organism>
<accession>A0A9X2GXN7</accession>